<evidence type="ECO:0000313" key="4">
    <source>
        <dbReference type="Proteomes" id="UP000319619"/>
    </source>
</evidence>
<dbReference type="SUPFAM" id="SSF54001">
    <property type="entry name" value="Cysteine proteinases"/>
    <property type="match status" value="1"/>
</dbReference>
<dbReference type="Proteomes" id="UP000319619">
    <property type="component" value="Unassembled WGS sequence"/>
</dbReference>
<feature type="chain" id="PRO_5022206391" description="Transglutaminase-like domain-containing protein" evidence="1">
    <location>
        <begin position="26"/>
        <end position="525"/>
    </location>
</feature>
<dbReference type="PANTHER" id="PTHR35532">
    <property type="entry name" value="SIMILAR TO POLYHYDROXYALKANOATE DEPOLYMERASE"/>
    <property type="match status" value="1"/>
</dbReference>
<dbReference type="Gene3D" id="3.10.620.30">
    <property type="match status" value="1"/>
</dbReference>
<evidence type="ECO:0000256" key="1">
    <source>
        <dbReference type="SAM" id="SignalP"/>
    </source>
</evidence>
<dbReference type="AlphaFoldDB" id="A0A532UY52"/>
<dbReference type="PANTHER" id="PTHR35532:SF5">
    <property type="entry name" value="CARBOHYDRATE-BINDING DOMAIN-CONTAINING PROTEIN"/>
    <property type="match status" value="1"/>
</dbReference>
<gene>
    <name evidence="3" type="ORF">CEE37_11180</name>
</gene>
<keyword evidence="1" id="KW-0732">Signal</keyword>
<comment type="caution">
    <text evidence="3">The sequence shown here is derived from an EMBL/GenBank/DDBJ whole genome shotgun (WGS) entry which is preliminary data.</text>
</comment>
<protein>
    <recommendedName>
        <fullName evidence="2">Transglutaminase-like domain-containing protein</fullName>
    </recommendedName>
</protein>
<reference evidence="3 4" key="1">
    <citation type="submission" date="2017-06" db="EMBL/GenBank/DDBJ databases">
        <title>Novel microbial phyla capable of carbon fixation and sulfur reduction in deep-sea sediments.</title>
        <authorList>
            <person name="Huang J."/>
            <person name="Baker B."/>
            <person name="Wang Y."/>
        </authorList>
    </citation>
    <scope>NUCLEOTIDE SEQUENCE [LARGE SCALE GENOMIC DNA]</scope>
    <source>
        <strain evidence="3">B3_LCP</strain>
    </source>
</reference>
<name>A0A532UY52_UNCL8</name>
<evidence type="ECO:0000259" key="2">
    <source>
        <dbReference type="Pfam" id="PF01841"/>
    </source>
</evidence>
<organism evidence="3 4">
    <name type="scientific">candidate division LCP-89 bacterium B3_LCP</name>
    <dbReference type="NCBI Taxonomy" id="2012998"/>
    <lineage>
        <taxon>Bacteria</taxon>
        <taxon>Pseudomonadati</taxon>
        <taxon>Bacteria division LCP-89</taxon>
    </lineage>
</organism>
<sequence length="525" mass="60135">MRKTSGKICILLLTIQLVFSGFALAGDDENPAEVNATLELAGENRMELEKVIEHYSEQDDTLKLEAAFFLIANMEDHCFAIYSLQDSSGVEIELDVLDYPNFDSLLTHFRGVEEEVGELDFKKKEKIQDVETITAAFLIKQIDLAFHAWREKPWAHYLSFEQFCNYILPYRGSNEPLEPWRAFFLEQHKTISEQMNDASDPIEAASLINNDIRSWFRFDARYYMHPTDQGLSEMMDTKLGRCEDMTNLTIYALRANGLAVTSDYTPYWANTGNNHAWNSIVIPGGKVIPFMGAEANPREYRLGHKFGKIYRKMYAKQKGNLVFQDRKQEDVPRWLKGKNYIDVTKEYADVHDVPISFQSETPDSVDIAYICVFNSGEWKPIHWGRIKQNAATFTDMNPGVLYLPALYLNKEIVPYGPPFILCDDGSKRVLRPQSEEKISAEIASTTMRVLAVSTDGIAEKSLTEGTEYELFYWDEDWQSLGKTTAGEEALSFDEVPAGALYWLIETDSDEEERPFTIEDGKKVLW</sequence>
<dbReference type="Pfam" id="PF01841">
    <property type="entry name" value="Transglut_core"/>
    <property type="match status" value="1"/>
</dbReference>
<feature type="domain" description="Transglutaminase-like" evidence="2">
    <location>
        <begin position="191"/>
        <end position="286"/>
    </location>
</feature>
<evidence type="ECO:0000313" key="3">
    <source>
        <dbReference type="EMBL" id="TKJ39832.1"/>
    </source>
</evidence>
<feature type="signal peptide" evidence="1">
    <location>
        <begin position="1"/>
        <end position="25"/>
    </location>
</feature>
<proteinExistence type="predicted"/>
<dbReference type="InterPro" id="IPR002931">
    <property type="entry name" value="Transglutaminase-like"/>
</dbReference>
<dbReference type="EMBL" id="NJBN01000007">
    <property type="protein sequence ID" value="TKJ39832.1"/>
    <property type="molecule type" value="Genomic_DNA"/>
</dbReference>
<accession>A0A532UY52</accession>
<dbReference type="InterPro" id="IPR038765">
    <property type="entry name" value="Papain-like_cys_pep_sf"/>
</dbReference>